<proteinExistence type="predicted"/>
<sequence>MYALVLILNDVKKLHAVNEIFYEENCGATNI</sequence>
<reference evidence="1 2" key="1">
    <citation type="submission" date="2012-10" db="EMBL/GenBank/DDBJ databases">
        <authorList>
            <person name="Strain E.A."/>
            <person name="Brown E."/>
            <person name="Allard M.W."/>
            <person name="Gonzalez-Escalona N."/>
            <person name="Timme R."/>
        </authorList>
    </citation>
    <scope>NUCLEOTIDE SEQUENCE [LARGE SCALE GENOMIC DNA]</scope>
    <source>
        <strain evidence="1 2">CFSAN001627</strain>
    </source>
</reference>
<accession>M1ZU25</accession>
<evidence type="ECO:0000313" key="1">
    <source>
        <dbReference type="EMBL" id="EKN42881.1"/>
    </source>
</evidence>
<reference evidence="1 2" key="2">
    <citation type="submission" date="2013-03" db="EMBL/GenBank/DDBJ databases">
        <title>Diversity in Clostridium botulinum.</title>
        <authorList>
            <person name="Timme R.E."/>
            <person name="Allard M."/>
            <person name="Luo Y."/>
            <person name="Strain E."/>
            <person name="Gonzalez-Escalona N."/>
            <person name="Brown E."/>
        </authorList>
    </citation>
    <scope>NUCLEOTIDE SEQUENCE [LARGE SCALE GENOMIC DNA]</scope>
    <source>
        <strain evidence="1 2">CFSAN001627</strain>
    </source>
</reference>
<dbReference type="AlphaFoldDB" id="M1ZU25"/>
<comment type="caution">
    <text evidence="1">The sequence shown here is derived from an EMBL/GenBank/DDBJ whole genome shotgun (WGS) entry which is preliminary data.</text>
</comment>
<protein>
    <submittedName>
        <fullName evidence="1">Uncharacterized protein</fullName>
    </submittedName>
</protein>
<dbReference type="Proteomes" id="UP000011944">
    <property type="component" value="Unassembled WGS sequence"/>
</dbReference>
<evidence type="ECO:0000313" key="2">
    <source>
        <dbReference type="Proteomes" id="UP000011944"/>
    </source>
</evidence>
<name>M1ZU25_CLOBO</name>
<gene>
    <name evidence="1" type="ORF">CFSAN001627_04030</name>
</gene>
<dbReference type="EMBL" id="AMXI01000212">
    <property type="protein sequence ID" value="EKN42881.1"/>
    <property type="molecule type" value="Genomic_DNA"/>
</dbReference>
<feature type="non-terminal residue" evidence="1">
    <location>
        <position position="31"/>
    </location>
</feature>
<organism evidence="1 2">
    <name type="scientific">Clostridium botulinum CFSAN001627</name>
    <dbReference type="NCBI Taxonomy" id="1232189"/>
    <lineage>
        <taxon>Bacteria</taxon>
        <taxon>Bacillati</taxon>
        <taxon>Bacillota</taxon>
        <taxon>Clostridia</taxon>
        <taxon>Eubacteriales</taxon>
        <taxon>Clostridiaceae</taxon>
        <taxon>Clostridium</taxon>
    </lineage>
</organism>